<feature type="transmembrane region" description="Helical" evidence="2">
    <location>
        <begin position="186"/>
        <end position="207"/>
    </location>
</feature>
<dbReference type="Proteomes" id="UP001652625">
    <property type="component" value="Chromosome 01"/>
</dbReference>
<feature type="transmembrane region" description="Helical" evidence="2">
    <location>
        <begin position="70"/>
        <end position="88"/>
    </location>
</feature>
<feature type="domain" description="Major facilitator superfamily (MFS) profile" evidence="3">
    <location>
        <begin position="34"/>
        <end position="437"/>
    </location>
</feature>
<evidence type="ECO:0000313" key="5">
    <source>
        <dbReference type="RefSeq" id="XP_065644505.1"/>
    </source>
</evidence>
<feature type="transmembrane region" description="Helical" evidence="2">
    <location>
        <begin position="292"/>
        <end position="310"/>
    </location>
</feature>
<feature type="transmembrane region" description="Helical" evidence="2">
    <location>
        <begin position="29"/>
        <end position="50"/>
    </location>
</feature>
<feature type="transmembrane region" description="Helical" evidence="2">
    <location>
        <begin position="155"/>
        <end position="180"/>
    </location>
</feature>
<protein>
    <submittedName>
        <fullName evidence="5">Monocarboxylate transporter 10</fullName>
    </submittedName>
</protein>
<keyword evidence="2" id="KW-0812">Transmembrane</keyword>
<dbReference type="CDD" id="cd17352">
    <property type="entry name" value="MFS_MCT_SLC16"/>
    <property type="match status" value="1"/>
</dbReference>
<dbReference type="GeneID" id="100207647"/>
<keyword evidence="2" id="KW-1133">Transmembrane helix</keyword>
<organism evidence="4 5">
    <name type="scientific">Hydra vulgaris</name>
    <name type="common">Hydra</name>
    <name type="synonym">Hydra attenuata</name>
    <dbReference type="NCBI Taxonomy" id="6087"/>
    <lineage>
        <taxon>Eukaryota</taxon>
        <taxon>Metazoa</taxon>
        <taxon>Cnidaria</taxon>
        <taxon>Hydrozoa</taxon>
        <taxon>Hydroidolina</taxon>
        <taxon>Anthoathecata</taxon>
        <taxon>Aplanulata</taxon>
        <taxon>Hydridae</taxon>
        <taxon>Hydra</taxon>
    </lineage>
</organism>
<feature type="transmembrane region" description="Helical" evidence="2">
    <location>
        <begin position="124"/>
        <end position="148"/>
    </location>
</feature>
<feature type="transmembrane region" description="Helical" evidence="2">
    <location>
        <begin position="257"/>
        <end position="280"/>
    </location>
</feature>
<evidence type="ECO:0000256" key="1">
    <source>
        <dbReference type="ARBA" id="ARBA00004141"/>
    </source>
</evidence>
<reference evidence="4" key="1">
    <citation type="submission" date="2025-05" db="UniProtKB">
        <authorList>
            <consortium name="RefSeq"/>
        </authorList>
    </citation>
    <scope>NUCLEOTIDE SEQUENCE [LARGE SCALE GENOMIC DNA]</scope>
</reference>
<evidence type="ECO:0000313" key="4">
    <source>
        <dbReference type="Proteomes" id="UP001652625"/>
    </source>
</evidence>
<feature type="transmembrane region" description="Helical" evidence="2">
    <location>
        <begin position="348"/>
        <end position="369"/>
    </location>
</feature>
<dbReference type="Gene3D" id="1.20.1250.20">
    <property type="entry name" value="MFS general substrate transporter like domains"/>
    <property type="match status" value="2"/>
</dbReference>
<dbReference type="InterPro" id="IPR050327">
    <property type="entry name" value="Proton-linked_MCT"/>
</dbReference>
<keyword evidence="2" id="KW-0472">Membrane</keyword>
<evidence type="ECO:0000259" key="3">
    <source>
        <dbReference type="PROSITE" id="PS50850"/>
    </source>
</evidence>
<dbReference type="PROSITE" id="PS50850">
    <property type="entry name" value="MFS"/>
    <property type="match status" value="1"/>
</dbReference>
<dbReference type="InterPro" id="IPR011701">
    <property type="entry name" value="MFS"/>
</dbReference>
<feature type="transmembrane region" description="Helical" evidence="2">
    <location>
        <begin position="411"/>
        <end position="432"/>
    </location>
</feature>
<keyword evidence="4" id="KW-1185">Reference proteome</keyword>
<feature type="transmembrane region" description="Helical" evidence="2">
    <location>
        <begin position="100"/>
        <end position="118"/>
    </location>
</feature>
<gene>
    <name evidence="5" type="primary">LOC100207647</name>
</gene>
<proteinExistence type="predicted"/>
<reference evidence="5" key="2">
    <citation type="submission" date="2025-08" db="UniProtKB">
        <authorList>
            <consortium name="RefSeq"/>
        </authorList>
    </citation>
    <scope>IDENTIFICATION</scope>
</reference>
<dbReference type="SUPFAM" id="SSF103473">
    <property type="entry name" value="MFS general substrate transporter"/>
    <property type="match status" value="1"/>
</dbReference>
<sequence length="646" mass="72379">MKICNKKEEANSLDLDETLTHRKSNLDGGWGWCVVVAAFLTQFVVVGLQNSSGVIFNELVLKFNRPRGETGLVSSISVGMMFLLGPLTTTLCERFGCRTISIFGGLLCMLGMAFSAYAKTLTIMYFSFGITWGLGTSLCYFPTMIILVPYFKKRLALANGIVGAGSGIGTLVLSPCIQWFAKLYGIKNTFLMLTGLHSIVFFSAFVYRPINNEYEIKQNTEKGTKNFLRPQITVLDTTENKVSLYADIASLLLDKAFISWCVGLSVFILGYFVPFVHLVRYATLVGIPEVKASFLISTLSITATIFKVISGKVAGLNSTNKLRMYQMSLLLIAIATTLVPVTHSFVGLMFYVVVFGIGESCFVIMIPLITKEIVGVRRLPLALGCVFMIMGIPTTMGAPIAGWIYDYFNDYSIAFYVAGSMNIIGVLILFLVEYYTENKAIKNIIYGNGVTSITKSKDVLFIEENVQRPDSKVIEYTCYGSSQRIFYTEIENELLQETIQKNKRTRFESDRSVYRVNFESDFENLNNKDFLKNDNQHLNHKQMQTISPFIEDRLCASCNHIPLKEKSEISFSNRWSFVPETFKKLNNLYISSTASRDMLSKFTLQNGLSITFIESIDKGASMTTAKRFSSTKSSGFFIIDLPPFSE</sequence>
<dbReference type="PANTHER" id="PTHR11360">
    <property type="entry name" value="MONOCARBOXYLATE TRANSPORTER"/>
    <property type="match status" value="1"/>
</dbReference>
<feature type="transmembrane region" description="Helical" evidence="2">
    <location>
        <begin position="381"/>
        <end position="405"/>
    </location>
</feature>
<name>A0ABM4B6N6_HYDVU</name>
<comment type="subcellular location">
    <subcellularLocation>
        <location evidence="1">Membrane</location>
        <topology evidence="1">Multi-pass membrane protein</topology>
    </subcellularLocation>
</comment>
<dbReference type="PANTHER" id="PTHR11360:SF251">
    <property type="entry name" value="MAJOR FACILITATOR SUPERFAMILY (MFS) PROFILE DOMAIN-CONTAINING PROTEIN"/>
    <property type="match status" value="1"/>
</dbReference>
<dbReference type="RefSeq" id="XP_065644505.1">
    <property type="nucleotide sequence ID" value="XM_065788433.1"/>
</dbReference>
<dbReference type="Pfam" id="PF07690">
    <property type="entry name" value="MFS_1"/>
    <property type="match status" value="1"/>
</dbReference>
<dbReference type="InterPro" id="IPR020846">
    <property type="entry name" value="MFS_dom"/>
</dbReference>
<dbReference type="InterPro" id="IPR036259">
    <property type="entry name" value="MFS_trans_sf"/>
</dbReference>
<evidence type="ECO:0000256" key="2">
    <source>
        <dbReference type="SAM" id="Phobius"/>
    </source>
</evidence>
<accession>A0ABM4B6N6</accession>
<feature type="transmembrane region" description="Helical" evidence="2">
    <location>
        <begin position="322"/>
        <end position="342"/>
    </location>
</feature>